<dbReference type="Pfam" id="PF13091">
    <property type="entry name" value="PLDc_2"/>
    <property type="match status" value="1"/>
</dbReference>
<dbReference type="SUPFAM" id="SSF52540">
    <property type="entry name" value="P-loop containing nucleoside triphosphate hydrolases"/>
    <property type="match status" value="1"/>
</dbReference>
<dbReference type="RefSeq" id="WP_062469902.1">
    <property type="nucleotide sequence ID" value="NZ_BBYN01000015.1"/>
</dbReference>
<dbReference type="Proteomes" id="UP000188993">
    <property type="component" value="Chromosome"/>
</dbReference>
<keyword evidence="8" id="KW-1185">Reference proteome</keyword>
<feature type="domain" description="Helicase C-terminal" evidence="6">
    <location>
        <begin position="489"/>
        <end position="678"/>
    </location>
</feature>
<dbReference type="PANTHER" id="PTHR11274:SF0">
    <property type="entry name" value="GENERAL TRANSCRIPTION AND DNA REPAIR FACTOR IIH HELICASE SUBUNIT XPB"/>
    <property type="match status" value="1"/>
</dbReference>
<evidence type="ECO:0000259" key="5">
    <source>
        <dbReference type="PROSITE" id="PS51192"/>
    </source>
</evidence>
<dbReference type="SMART" id="SM00490">
    <property type="entry name" value="HELICc"/>
    <property type="match status" value="1"/>
</dbReference>
<evidence type="ECO:0000256" key="2">
    <source>
        <dbReference type="ARBA" id="ARBA00022801"/>
    </source>
</evidence>
<dbReference type="GO" id="GO:0005524">
    <property type="term" value="F:ATP binding"/>
    <property type="evidence" value="ECO:0007669"/>
    <property type="project" value="UniProtKB-KW"/>
</dbReference>
<dbReference type="PROSITE" id="PS51194">
    <property type="entry name" value="HELICASE_CTER"/>
    <property type="match status" value="1"/>
</dbReference>
<accession>A0A1S6IQT2</accession>
<keyword evidence="2 7" id="KW-0378">Hydrolase</keyword>
<feature type="domain" description="Helicase ATP-binding" evidence="5">
    <location>
        <begin position="247"/>
        <end position="418"/>
    </location>
</feature>
<evidence type="ECO:0000256" key="1">
    <source>
        <dbReference type="ARBA" id="ARBA00022741"/>
    </source>
</evidence>
<dbReference type="SMART" id="SM00487">
    <property type="entry name" value="DEXDc"/>
    <property type="match status" value="1"/>
</dbReference>
<proteinExistence type="predicted"/>
<dbReference type="STRING" id="708126.BW727_101541"/>
<dbReference type="EC" id="3.6.4.13" evidence="7"/>
<evidence type="ECO:0000313" key="8">
    <source>
        <dbReference type="Proteomes" id="UP000188993"/>
    </source>
</evidence>
<gene>
    <name evidence="7" type="primary">dbpA</name>
    <name evidence="7" type="ORF">BW727_101541</name>
</gene>
<evidence type="ECO:0000313" key="7">
    <source>
        <dbReference type="EMBL" id="AQS53908.1"/>
    </source>
</evidence>
<dbReference type="InterPro" id="IPR025202">
    <property type="entry name" value="PLD-like_dom"/>
</dbReference>
<dbReference type="InterPro" id="IPR014001">
    <property type="entry name" value="Helicase_ATP-bd"/>
</dbReference>
<name>A0A1S6IQT2_9LACT</name>
<dbReference type="GO" id="GO:0003677">
    <property type="term" value="F:DNA binding"/>
    <property type="evidence" value="ECO:0007669"/>
    <property type="project" value="InterPro"/>
</dbReference>
<dbReference type="InterPro" id="IPR027417">
    <property type="entry name" value="P-loop_NTPase"/>
</dbReference>
<dbReference type="PROSITE" id="PS51192">
    <property type="entry name" value="HELICASE_ATP_BIND_1"/>
    <property type="match status" value="1"/>
</dbReference>
<keyword evidence="1" id="KW-0547">Nucleotide-binding</keyword>
<dbReference type="AlphaFoldDB" id="A0A1S6IQT2"/>
<dbReference type="PANTHER" id="PTHR11274">
    <property type="entry name" value="RAD25/XP-B DNA REPAIR HELICASE"/>
    <property type="match status" value="1"/>
</dbReference>
<dbReference type="Gene3D" id="3.30.870.10">
    <property type="entry name" value="Endonuclease Chain A"/>
    <property type="match status" value="1"/>
</dbReference>
<organism evidence="7 8">
    <name type="scientific">Jeotgalibaca dankookensis</name>
    <dbReference type="NCBI Taxonomy" id="708126"/>
    <lineage>
        <taxon>Bacteria</taxon>
        <taxon>Bacillati</taxon>
        <taxon>Bacillota</taxon>
        <taxon>Bacilli</taxon>
        <taxon>Lactobacillales</taxon>
        <taxon>Carnobacteriaceae</taxon>
        <taxon>Jeotgalibaca</taxon>
    </lineage>
</organism>
<dbReference type="InterPro" id="IPR050615">
    <property type="entry name" value="ATP-dep_DNA_Helicase"/>
</dbReference>
<evidence type="ECO:0000259" key="6">
    <source>
        <dbReference type="PROSITE" id="PS51194"/>
    </source>
</evidence>
<dbReference type="GO" id="GO:0016787">
    <property type="term" value="F:hydrolase activity"/>
    <property type="evidence" value="ECO:0007669"/>
    <property type="project" value="UniProtKB-KW"/>
</dbReference>
<dbReference type="SUPFAM" id="SSF56024">
    <property type="entry name" value="Phospholipase D/nuclease"/>
    <property type="match status" value="1"/>
</dbReference>
<dbReference type="OrthoDB" id="9758243at2"/>
<dbReference type="InterPro" id="IPR006935">
    <property type="entry name" value="Helicase/UvrB_N"/>
</dbReference>
<evidence type="ECO:0000256" key="4">
    <source>
        <dbReference type="ARBA" id="ARBA00022840"/>
    </source>
</evidence>
<dbReference type="Pfam" id="PF00271">
    <property type="entry name" value="Helicase_C"/>
    <property type="match status" value="1"/>
</dbReference>
<dbReference type="Gene3D" id="3.40.50.300">
    <property type="entry name" value="P-loop containing nucleotide triphosphate hydrolases"/>
    <property type="match status" value="2"/>
</dbReference>
<dbReference type="InterPro" id="IPR001650">
    <property type="entry name" value="Helicase_C-like"/>
</dbReference>
<dbReference type="Pfam" id="PF04851">
    <property type="entry name" value="ResIII"/>
    <property type="match status" value="1"/>
</dbReference>
<protein>
    <submittedName>
        <fullName evidence="7">ATP-dependent RNA helicase DbpA</fullName>
        <ecNumber evidence="7">3.6.4.13</ecNumber>
    </submittedName>
</protein>
<dbReference type="GO" id="GO:0003724">
    <property type="term" value="F:RNA helicase activity"/>
    <property type="evidence" value="ECO:0007669"/>
    <property type="project" value="UniProtKB-EC"/>
</dbReference>
<keyword evidence="3 7" id="KW-0347">Helicase</keyword>
<sequence length="687" mass="79908">MSLKKIKWRISYTSYDNKMLDEFYKPAIRQSESYKRISGYFSASFLENLALEIEDSININNLYIQILCSPLMSDEDKENIRLGYGMREKISEFIATELKKISDDSKTLPLISNLIARKAVDIKFVVTERTGMFHDKKGIFKDSEGNRLAFTGSNNETNNAMFNNYESLVVLNDWENKKYVDEIENDFNKIWSGEKADLILLDVTKELIEQIERISKTNMSNSEDIFSTVNIYKKYSSLYKYQLKAVESWRENNYRGLLEMATGTGKTITALACYQELAKEIKKMVTVIVVPQIELLYQWEEDIINSGSRAIICSGDNPSWPGTLKNRIRRLSSMSHGYINVIVTRDTFISNKFIEIINVSKIERLIISDEVHSFGSETTRRKFEQLEDIFNYRLGISATPFRKNKNESKELISFFGGIVFSYSLNEAIKSGFLNNYEYYIKLLYFDKESLEQYRNIYYTNKEKLLKKNIEAINQIEKITATIANSSTSKIDELVSSFSSRDDEYQSIVYCSPGGYNNNINKFEEKHIDIVAKKLSEIERVKLRKIRSQVNSDERKKILTQFKERKLNVLVAIKCLDQGINLPEVTDAYILSSTDSQTEFIQRRGRILRTYPGKPTSKIYDYVMLPQDYNADTFEPDEADAYFVARELKRMKAYQDGADNYNEIQKKIDIIEEAYRDLLEVNEYGFNK</sequence>
<dbReference type="CDD" id="cd17926">
    <property type="entry name" value="DEXHc_RE"/>
    <property type="match status" value="1"/>
</dbReference>
<dbReference type="EMBL" id="CP019728">
    <property type="protein sequence ID" value="AQS53908.1"/>
    <property type="molecule type" value="Genomic_DNA"/>
</dbReference>
<dbReference type="KEGG" id="jda:BW727_101541"/>
<evidence type="ECO:0000256" key="3">
    <source>
        <dbReference type="ARBA" id="ARBA00022806"/>
    </source>
</evidence>
<reference evidence="7 8" key="1">
    <citation type="journal article" date="2014" name="Int. J. Syst. Evol. Microbiol.">
        <title>Jeotgalibaca dankookensis gen. nov., sp. nov., a member of the family Carnobacteriaceae, isolated from seujeot (Korean traditional food).</title>
        <authorList>
            <person name="Lee D.G."/>
            <person name="Trujillo M.E."/>
            <person name="Kang H."/>
            <person name="Ahn T.Y."/>
        </authorList>
    </citation>
    <scope>NUCLEOTIDE SEQUENCE [LARGE SCALE GENOMIC DNA]</scope>
    <source>
        <strain evidence="7 8">EX-07</strain>
    </source>
</reference>
<keyword evidence="4" id="KW-0067">ATP-binding</keyword>